<dbReference type="InterPro" id="IPR011042">
    <property type="entry name" value="6-blade_b-propeller_TolB-like"/>
</dbReference>
<dbReference type="RefSeq" id="WP_425552532.1">
    <property type="nucleotide sequence ID" value="NZ_BAAAVS010000021.1"/>
</dbReference>
<gene>
    <name evidence="3" type="ORF">GCM10010528_15060</name>
</gene>
<dbReference type="SUPFAM" id="SSF63829">
    <property type="entry name" value="Calcium-dependent phosphotriesterase"/>
    <property type="match status" value="1"/>
</dbReference>
<feature type="domain" description="Glucose/Sorbosone dehydrogenase" evidence="2">
    <location>
        <begin position="151"/>
        <end position="280"/>
    </location>
</feature>
<protein>
    <recommendedName>
        <fullName evidence="2">Glucose/Sorbosone dehydrogenase domain-containing protein</fullName>
    </recommendedName>
</protein>
<evidence type="ECO:0000313" key="3">
    <source>
        <dbReference type="EMBL" id="GAA3035247.1"/>
    </source>
</evidence>
<keyword evidence="4" id="KW-1185">Reference proteome</keyword>
<organism evidence="3 4">
    <name type="scientific">Gordonia defluvii</name>
    <dbReference type="NCBI Taxonomy" id="283718"/>
    <lineage>
        <taxon>Bacteria</taxon>
        <taxon>Bacillati</taxon>
        <taxon>Actinomycetota</taxon>
        <taxon>Actinomycetes</taxon>
        <taxon>Mycobacteriales</taxon>
        <taxon>Gordoniaceae</taxon>
        <taxon>Gordonia</taxon>
    </lineage>
</organism>
<feature type="compositionally biased region" description="Pro residues" evidence="1">
    <location>
        <begin position="110"/>
        <end position="129"/>
    </location>
</feature>
<evidence type="ECO:0000256" key="1">
    <source>
        <dbReference type="SAM" id="MobiDB-lite"/>
    </source>
</evidence>
<evidence type="ECO:0000259" key="2">
    <source>
        <dbReference type="Pfam" id="PF07995"/>
    </source>
</evidence>
<dbReference type="Gene3D" id="2.120.10.30">
    <property type="entry name" value="TolB, C-terminal domain"/>
    <property type="match status" value="1"/>
</dbReference>
<dbReference type="EMBL" id="BAAAVS010000021">
    <property type="protein sequence ID" value="GAA3035247.1"/>
    <property type="molecule type" value="Genomic_DNA"/>
</dbReference>
<name>A0ABP6LBS5_9ACTN</name>
<accession>A0ABP6LBS5</accession>
<sequence length="435" mass="44917">MNADHSRADATAAVETAVTRLSDDHGGVIGDDRAAIARLVSMPAESAVDAARPLRAPRRFRSALALSAALAVLATGALGGCADFSKQDSERNAGPFSKNNESFEVKRPPKTPPPPPQGLPSPPPGPCVDPDPNVITTCLESTAGLLPGDADGTSTIVAERTTGRIITAKRFSKHKVVVTVPGVDGSGDGGLVDFTPSPTYRQDRLMYAYITTATDNRIVRIAQGDVAKPILTGIPKGRTGNLGSMFFRSPGELIVATGDAGNPAAAADPASLAGKILVVTGFSSGANPPPKVLASGVGSNPALCPSNGTIFVADGTDNADRLSQVSGNSLRTVWSWPEKPGLGGCAVTAGTIAVSTIRTQRIETLQEPTPEKPSVDKPVAVLEKRYGAIGRMRPVGNGLIQFATVNKQYGPKVVSTDDRVVRFLVPSGAGGESNM</sequence>
<dbReference type="Pfam" id="PF07995">
    <property type="entry name" value="GSDH"/>
    <property type="match status" value="1"/>
</dbReference>
<feature type="region of interest" description="Disordered" evidence="1">
    <location>
        <begin position="86"/>
        <end position="133"/>
    </location>
</feature>
<proteinExistence type="predicted"/>
<dbReference type="Proteomes" id="UP001501035">
    <property type="component" value="Unassembled WGS sequence"/>
</dbReference>
<reference evidence="4" key="1">
    <citation type="journal article" date="2019" name="Int. J. Syst. Evol. Microbiol.">
        <title>The Global Catalogue of Microorganisms (GCM) 10K type strain sequencing project: providing services to taxonomists for standard genome sequencing and annotation.</title>
        <authorList>
            <consortium name="The Broad Institute Genomics Platform"/>
            <consortium name="The Broad Institute Genome Sequencing Center for Infectious Disease"/>
            <person name="Wu L."/>
            <person name="Ma J."/>
        </authorList>
    </citation>
    <scope>NUCLEOTIDE SEQUENCE [LARGE SCALE GENOMIC DNA]</scope>
    <source>
        <strain evidence="4">JCM 14234</strain>
    </source>
</reference>
<comment type="caution">
    <text evidence="3">The sequence shown here is derived from an EMBL/GenBank/DDBJ whole genome shotgun (WGS) entry which is preliminary data.</text>
</comment>
<dbReference type="InterPro" id="IPR012938">
    <property type="entry name" value="Glc/Sorbosone_DH"/>
</dbReference>
<evidence type="ECO:0000313" key="4">
    <source>
        <dbReference type="Proteomes" id="UP001501035"/>
    </source>
</evidence>